<feature type="domain" description="Release factor glutamine methyltransferase N-terminal" evidence="7">
    <location>
        <begin position="14"/>
        <end position="76"/>
    </location>
</feature>
<feature type="domain" description="Methyltransferase small" evidence="6">
    <location>
        <begin position="118"/>
        <end position="204"/>
    </location>
</feature>
<dbReference type="Gene3D" id="1.10.8.10">
    <property type="entry name" value="DNA helicase RuvA subunit, C-terminal domain"/>
    <property type="match status" value="1"/>
</dbReference>
<feature type="binding site" evidence="5">
    <location>
        <position position="193"/>
    </location>
    <ligand>
        <name>S-adenosyl-L-methionine</name>
        <dbReference type="ChEBI" id="CHEBI:59789"/>
    </ligand>
</feature>
<reference evidence="8 9" key="1">
    <citation type="submission" date="2019-11" db="EMBL/GenBank/DDBJ databases">
        <title>Pedobacter sp. HMF7647 Genome sequencing and assembly.</title>
        <authorList>
            <person name="Kang H."/>
            <person name="Kim H."/>
            <person name="Joh K."/>
        </authorList>
    </citation>
    <scope>NUCLEOTIDE SEQUENCE [LARGE SCALE GENOMIC DNA]</scope>
    <source>
        <strain evidence="8 9">HMF7647</strain>
    </source>
</reference>
<dbReference type="NCBIfam" id="TIGR03534">
    <property type="entry name" value="RF_mod_PrmC"/>
    <property type="match status" value="1"/>
</dbReference>
<dbReference type="EMBL" id="WVHT01000006">
    <property type="protein sequence ID" value="MXV52170.1"/>
    <property type="molecule type" value="Genomic_DNA"/>
</dbReference>
<keyword evidence="9" id="KW-1185">Reference proteome</keyword>
<keyword evidence="3 5" id="KW-0949">S-adenosyl-L-methionine</keyword>
<evidence type="ECO:0000256" key="2">
    <source>
        <dbReference type="ARBA" id="ARBA00022679"/>
    </source>
</evidence>
<sequence>MIFRQIETSFIETLQNLYDREEALQIARYAIEHVTGLDKAMMLAKRDDKASEAHSGRLFNVLGQLKTGRPLQYIIGEADFYGLKFKVTEAVLIPRPETEELVAWIADEIQEFPGFAERKIKVLDIGTGSGCIPVSLKSVGPQLEISAIDISEAALEIAKKNADINNVNVDFFESDILNPDSFIAQPYTLIVSNPPYITDSEKSSMHHNVLQFEPSTALFVPDDDPLLFYRAIADFAFINLETNGRLFFEINEHFGKEVSDMLSQKGFKDVVLRKDINGKDRMIKASRL</sequence>
<dbReference type="Gene3D" id="3.40.50.150">
    <property type="entry name" value="Vaccinia Virus protein VP39"/>
    <property type="match status" value="1"/>
</dbReference>
<evidence type="ECO:0000259" key="7">
    <source>
        <dbReference type="Pfam" id="PF17827"/>
    </source>
</evidence>
<comment type="function">
    <text evidence="5">Methylates the class 1 translation termination release factors RF1/PrfA and RF2/PrfB on the glutamine residue of the universally conserved GGQ motif.</text>
</comment>
<dbReference type="CDD" id="cd02440">
    <property type="entry name" value="AdoMet_MTases"/>
    <property type="match status" value="1"/>
</dbReference>
<feature type="binding site" evidence="5">
    <location>
        <position position="149"/>
    </location>
    <ligand>
        <name>S-adenosyl-L-methionine</name>
        <dbReference type="ChEBI" id="CHEBI:59789"/>
    </ligand>
</feature>
<dbReference type="GO" id="GO:0102559">
    <property type="term" value="F:peptide chain release factor N(5)-glutamine methyltransferase activity"/>
    <property type="evidence" value="ECO:0007669"/>
    <property type="project" value="UniProtKB-EC"/>
</dbReference>
<evidence type="ECO:0000256" key="5">
    <source>
        <dbReference type="HAMAP-Rule" id="MF_02126"/>
    </source>
</evidence>
<dbReference type="InterPro" id="IPR004556">
    <property type="entry name" value="HemK-like"/>
</dbReference>
<comment type="catalytic activity">
    <reaction evidence="4 5">
        <text>L-glutaminyl-[peptide chain release factor] + S-adenosyl-L-methionine = N(5)-methyl-L-glutaminyl-[peptide chain release factor] + S-adenosyl-L-homocysteine + H(+)</text>
        <dbReference type="Rhea" id="RHEA:42896"/>
        <dbReference type="Rhea" id="RHEA-COMP:10271"/>
        <dbReference type="Rhea" id="RHEA-COMP:10272"/>
        <dbReference type="ChEBI" id="CHEBI:15378"/>
        <dbReference type="ChEBI" id="CHEBI:30011"/>
        <dbReference type="ChEBI" id="CHEBI:57856"/>
        <dbReference type="ChEBI" id="CHEBI:59789"/>
        <dbReference type="ChEBI" id="CHEBI:61891"/>
        <dbReference type="EC" id="2.1.1.297"/>
    </reaction>
</comment>
<dbReference type="NCBIfam" id="TIGR00536">
    <property type="entry name" value="hemK_fam"/>
    <property type="match status" value="1"/>
</dbReference>
<feature type="binding site" evidence="5">
    <location>
        <begin position="193"/>
        <end position="196"/>
    </location>
    <ligand>
        <name>substrate</name>
    </ligand>
</feature>
<dbReference type="PANTHER" id="PTHR18895">
    <property type="entry name" value="HEMK METHYLTRANSFERASE"/>
    <property type="match status" value="1"/>
</dbReference>
<dbReference type="Pfam" id="PF05175">
    <property type="entry name" value="MTS"/>
    <property type="match status" value="1"/>
</dbReference>
<dbReference type="RefSeq" id="WP_160845343.1">
    <property type="nucleotide sequence ID" value="NZ_WVHT01000006.1"/>
</dbReference>
<dbReference type="InterPro" id="IPR040758">
    <property type="entry name" value="PrmC_N"/>
</dbReference>
<evidence type="ECO:0000313" key="8">
    <source>
        <dbReference type="EMBL" id="MXV52170.1"/>
    </source>
</evidence>
<comment type="caution">
    <text evidence="8">The sequence shown here is derived from an EMBL/GenBank/DDBJ whole genome shotgun (WGS) entry which is preliminary data.</text>
</comment>
<dbReference type="InterPro" id="IPR019874">
    <property type="entry name" value="RF_methyltr_PrmC"/>
</dbReference>
<comment type="caution">
    <text evidence="5">Lacks conserved residue(s) required for the propagation of feature annotation.</text>
</comment>
<dbReference type="PANTHER" id="PTHR18895:SF74">
    <property type="entry name" value="MTRF1L RELEASE FACTOR GLUTAMINE METHYLTRANSFERASE"/>
    <property type="match status" value="1"/>
</dbReference>
<gene>
    <name evidence="5 8" type="primary">prmC</name>
    <name evidence="8" type="ORF">GS399_14425</name>
</gene>
<dbReference type="InterPro" id="IPR029063">
    <property type="entry name" value="SAM-dependent_MTases_sf"/>
</dbReference>
<keyword evidence="2 5" id="KW-0808">Transferase</keyword>
<name>A0A7K1YCL1_9SPHI</name>
<dbReference type="AlphaFoldDB" id="A0A7K1YCL1"/>
<evidence type="ECO:0000256" key="1">
    <source>
        <dbReference type="ARBA" id="ARBA00022603"/>
    </source>
</evidence>
<dbReference type="PROSITE" id="PS00092">
    <property type="entry name" value="N6_MTASE"/>
    <property type="match status" value="1"/>
</dbReference>
<comment type="similarity">
    <text evidence="5">Belongs to the protein N5-glutamine methyltransferase family. PrmC subfamily.</text>
</comment>
<dbReference type="GO" id="GO:0032259">
    <property type="term" value="P:methylation"/>
    <property type="evidence" value="ECO:0007669"/>
    <property type="project" value="UniProtKB-KW"/>
</dbReference>
<evidence type="ECO:0000256" key="3">
    <source>
        <dbReference type="ARBA" id="ARBA00022691"/>
    </source>
</evidence>
<dbReference type="EC" id="2.1.1.297" evidence="5"/>
<protein>
    <recommendedName>
        <fullName evidence="5">Release factor glutamine methyltransferase</fullName>
        <shortName evidence="5">RF MTase</shortName>
        <ecNumber evidence="5">2.1.1.297</ecNumber>
    </recommendedName>
    <alternativeName>
        <fullName evidence="5">N5-glutamine methyltransferase PrmC</fullName>
    </alternativeName>
    <alternativeName>
        <fullName evidence="5">Protein-(glutamine-N5) MTase PrmC</fullName>
    </alternativeName>
    <alternativeName>
        <fullName evidence="5">Protein-glutamine N-methyltransferase PrmC</fullName>
    </alternativeName>
</protein>
<keyword evidence="1 5" id="KW-0489">Methyltransferase</keyword>
<evidence type="ECO:0000259" key="6">
    <source>
        <dbReference type="Pfam" id="PF05175"/>
    </source>
</evidence>
<proteinExistence type="inferred from homology"/>
<dbReference type="InterPro" id="IPR007848">
    <property type="entry name" value="Small_mtfrase_dom"/>
</dbReference>
<dbReference type="GO" id="GO:0003676">
    <property type="term" value="F:nucleic acid binding"/>
    <property type="evidence" value="ECO:0007669"/>
    <property type="project" value="InterPro"/>
</dbReference>
<dbReference type="InterPro" id="IPR002052">
    <property type="entry name" value="DNA_methylase_N6_adenine_CS"/>
</dbReference>
<dbReference type="HAMAP" id="MF_02126">
    <property type="entry name" value="RF_methyltr_PrmC"/>
    <property type="match status" value="1"/>
</dbReference>
<evidence type="ECO:0000313" key="9">
    <source>
        <dbReference type="Proteomes" id="UP000466586"/>
    </source>
</evidence>
<dbReference type="SUPFAM" id="SSF53335">
    <property type="entry name" value="S-adenosyl-L-methionine-dependent methyltransferases"/>
    <property type="match status" value="1"/>
</dbReference>
<dbReference type="Pfam" id="PF17827">
    <property type="entry name" value="PrmC_N"/>
    <property type="match status" value="1"/>
</dbReference>
<feature type="binding site" evidence="5">
    <location>
        <begin position="126"/>
        <end position="130"/>
    </location>
    <ligand>
        <name>S-adenosyl-L-methionine</name>
        <dbReference type="ChEBI" id="CHEBI:59789"/>
    </ligand>
</feature>
<evidence type="ECO:0000256" key="4">
    <source>
        <dbReference type="ARBA" id="ARBA00048391"/>
    </source>
</evidence>
<dbReference type="Proteomes" id="UP000466586">
    <property type="component" value="Unassembled WGS sequence"/>
</dbReference>
<dbReference type="InterPro" id="IPR050320">
    <property type="entry name" value="N5-glutamine_MTase"/>
</dbReference>
<organism evidence="8 9">
    <name type="scientific">Hufsiella arboris</name>
    <dbReference type="NCBI Taxonomy" id="2695275"/>
    <lineage>
        <taxon>Bacteria</taxon>
        <taxon>Pseudomonadati</taxon>
        <taxon>Bacteroidota</taxon>
        <taxon>Sphingobacteriia</taxon>
        <taxon>Sphingobacteriales</taxon>
        <taxon>Sphingobacteriaceae</taxon>
        <taxon>Hufsiella</taxon>
    </lineage>
</organism>
<accession>A0A7K1YCL1</accession>